<dbReference type="GeneID" id="64856172"/>
<proteinExistence type="predicted"/>
<feature type="compositionally biased region" description="Polar residues" evidence="1">
    <location>
        <begin position="1"/>
        <end position="10"/>
    </location>
</feature>
<evidence type="ECO:0000313" key="3">
    <source>
        <dbReference type="Proteomes" id="UP000644660"/>
    </source>
</evidence>
<feature type="region of interest" description="Disordered" evidence="1">
    <location>
        <begin position="735"/>
        <end position="768"/>
    </location>
</feature>
<feature type="compositionally biased region" description="Polar residues" evidence="1">
    <location>
        <begin position="439"/>
        <end position="462"/>
    </location>
</feature>
<dbReference type="EMBL" id="CAEFZW010000002">
    <property type="protein sequence ID" value="CAB4253023.1"/>
    <property type="molecule type" value="Genomic_DNA"/>
</dbReference>
<feature type="compositionally biased region" description="Polar residues" evidence="1">
    <location>
        <begin position="416"/>
        <end position="426"/>
    </location>
</feature>
<feature type="compositionally biased region" description="Polar residues" evidence="1">
    <location>
        <begin position="23"/>
        <end position="34"/>
    </location>
</feature>
<feature type="compositionally biased region" description="Basic and acidic residues" evidence="1">
    <location>
        <begin position="896"/>
        <end position="907"/>
    </location>
</feature>
<reference evidence="2 3" key="1">
    <citation type="submission" date="2020-05" db="EMBL/GenBank/DDBJ databases">
        <authorList>
            <person name="Casaregola S."/>
            <person name="Devillers H."/>
            <person name="Grondin C."/>
        </authorList>
    </citation>
    <scope>NUCLEOTIDE SEQUENCE [LARGE SCALE GENOMIC DNA]</scope>
    <source>
        <strain evidence="2 3">CLIB 1767</strain>
    </source>
</reference>
<sequence length="921" mass="104931">MLSTQSFSKLNHTRSDQYDNDENLNSGHNLSEKSPINMRSKISNFNLTTRSDLSLPPIDNRVPYKITSKINNNRSQVRFSIPDPNLVNDDCSYISISNSPQKIVFPKEPIENAKFDDGELTSIYSDPLTTFPNYHRDPKSPIKKVNKIPLKDRLNLVDLQTKVMIDVPESIWKYHRTHRSKEDSNNNNSNNKDSIRGHRKTKSMHNIYNPYRDVDAINKSNISPETHEWTPFHQKSKSLQSIIAETVKIYNEEEQAKSNEDISLSTFNETVSTISPLNIRQPGRYTKITKKHDLFLTSESPLNKYKVSVPLEINLPPYLSPHNKDKNYHRRSLIYNGQGYSTFNTDSEETISESEISESIHEDSKESDFVTDSLIGDDSLPYATNNISIDVGNKTVKDTDLFLGIDEEANVNLKVQNKNIRSNSKPPKQPPLPAKDTQFKSSTSINNDITSPHTKSLQQSYSRPTSDALEILATPSKSIVIPCLDDEDYQTPKVPSTNGSLKFFENFEPLSNEEQDTFNTDKYPRRVEGKLNLAFKFPFNETNNQVAERRQVNPTDETMDFLKVAQKPSDPEFENRRQRLIHNQSANNSPVHKSGHAHRRTQSIHNIEFTTFDSLTTPQASVDAASTPQKESTTELEIPVRSQFRNQTSVIVESPIIKITPPHKNTQDSIVFISERIISSSPKPKVCNGSRPLSSIQSFSKPVSYKDVGNMHSSENILMPEDVLDSKTVPIKNFNSLSPRRSLSNNGSHQSSSVTSYTNSQFSKASYNSTETDMEAVEEIEEIELIKRSNIPVDVSFSLKEKKEENDISFEIIKEYKNGKEVDVIVLNDVEESANDTSKRKRKLKSTRITKNKDYNAILDMCENTASEAKDIIYKLVSETEPLNVNESGKKNMHHTSQENEQRERYLKKFNRTMRVTSKIK</sequence>
<keyword evidence="3" id="KW-1185">Reference proteome</keyword>
<evidence type="ECO:0000313" key="2">
    <source>
        <dbReference type="EMBL" id="CAB4253023.1"/>
    </source>
</evidence>
<feature type="compositionally biased region" description="Low complexity" evidence="1">
    <location>
        <begin position="735"/>
        <end position="756"/>
    </location>
</feature>
<dbReference type="AlphaFoldDB" id="A0A8H2VD23"/>
<protein>
    <submittedName>
        <fullName evidence="2">Similar to Saccharomyces cerevisiae YER032W FIR1 Protein involved in 3' mRNA processing, interacts with Ref2p</fullName>
    </submittedName>
</protein>
<feature type="region of interest" description="Disordered" evidence="1">
    <location>
        <begin position="177"/>
        <end position="203"/>
    </location>
</feature>
<feature type="region of interest" description="Disordered" evidence="1">
    <location>
        <begin position="416"/>
        <end position="462"/>
    </location>
</feature>
<comment type="caution">
    <text evidence="2">The sequence shown here is derived from an EMBL/GenBank/DDBJ whole genome shotgun (WGS) entry which is preliminary data.</text>
</comment>
<dbReference type="RefSeq" id="XP_041405061.1">
    <property type="nucleotide sequence ID" value="XM_041549127.1"/>
</dbReference>
<dbReference type="Proteomes" id="UP000644660">
    <property type="component" value="Unassembled WGS sequence"/>
</dbReference>
<feature type="compositionally biased region" description="Basic residues" evidence="1">
    <location>
        <begin position="908"/>
        <end position="921"/>
    </location>
</feature>
<feature type="compositionally biased region" description="Polar residues" evidence="1">
    <location>
        <begin position="757"/>
        <end position="768"/>
    </location>
</feature>
<feature type="region of interest" description="Disordered" evidence="1">
    <location>
        <begin position="885"/>
        <end position="921"/>
    </location>
</feature>
<organism evidence="2 3">
    <name type="scientific">Maudiozyma barnettii</name>
    <dbReference type="NCBI Taxonomy" id="61262"/>
    <lineage>
        <taxon>Eukaryota</taxon>
        <taxon>Fungi</taxon>
        <taxon>Dikarya</taxon>
        <taxon>Ascomycota</taxon>
        <taxon>Saccharomycotina</taxon>
        <taxon>Saccharomycetes</taxon>
        <taxon>Saccharomycetales</taxon>
        <taxon>Saccharomycetaceae</taxon>
        <taxon>Maudiozyma</taxon>
    </lineage>
</organism>
<accession>A0A8H2VD23</accession>
<name>A0A8H2VD23_9SACH</name>
<feature type="region of interest" description="Disordered" evidence="1">
    <location>
        <begin position="1"/>
        <end position="37"/>
    </location>
</feature>
<dbReference type="OrthoDB" id="4069593at2759"/>
<gene>
    <name evidence="2" type="ORF">KABA2_02S09966</name>
</gene>
<evidence type="ECO:0000256" key="1">
    <source>
        <dbReference type="SAM" id="MobiDB-lite"/>
    </source>
</evidence>